<proteinExistence type="predicted"/>
<keyword evidence="3" id="KW-1185">Reference proteome</keyword>
<organism evidence="2 3">
    <name type="scientific">Prunus dulcis</name>
    <name type="common">Almond</name>
    <name type="synonym">Amygdalus dulcis</name>
    <dbReference type="NCBI Taxonomy" id="3755"/>
    <lineage>
        <taxon>Eukaryota</taxon>
        <taxon>Viridiplantae</taxon>
        <taxon>Streptophyta</taxon>
        <taxon>Embryophyta</taxon>
        <taxon>Tracheophyta</taxon>
        <taxon>Spermatophyta</taxon>
        <taxon>Magnoliopsida</taxon>
        <taxon>eudicotyledons</taxon>
        <taxon>Gunneridae</taxon>
        <taxon>Pentapetalae</taxon>
        <taxon>rosids</taxon>
        <taxon>fabids</taxon>
        <taxon>Rosales</taxon>
        <taxon>Rosaceae</taxon>
        <taxon>Amygdaloideae</taxon>
        <taxon>Amygdaleae</taxon>
        <taxon>Prunus</taxon>
    </lineage>
</organism>
<accession>A0AAD4WA48</accession>
<dbReference type="AlphaFoldDB" id="A0AAD4WA48"/>
<feature type="compositionally biased region" description="Polar residues" evidence="1">
    <location>
        <begin position="1"/>
        <end position="12"/>
    </location>
</feature>
<gene>
    <name evidence="2" type="ORF">L3X38_018643</name>
</gene>
<evidence type="ECO:0000313" key="2">
    <source>
        <dbReference type="EMBL" id="KAI5339371.1"/>
    </source>
</evidence>
<sequence>MESVSVTQNVPETANLRRRPIRNKKAQEQKRKDIMHDLMDQGNAKVMKSYEESYEKNKEFKVMTMETSTIETPARRAKVKEKQKEIMAKQASRCLNFDDDVYHPKPPSDDS</sequence>
<feature type="region of interest" description="Disordered" evidence="1">
    <location>
        <begin position="1"/>
        <end position="30"/>
    </location>
</feature>
<reference evidence="2 3" key="1">
    <citation type="journal article" date="2022" name="G3 (Bethesda)">
        <title>Whole-genome sequence and methylome profiling of the almond [Prunus dulcis (Mill.) D.A. Webb] cultivar 'Nonpareil'.</title>
        <authorList>
            <person name="D'Amico-Willman K.M."/>
            <person name="Ouma W.Z."/>
            <person name="Meulia T."/>
            <person name="Sideli G.M."/>
            <person name="Gradziel T.M."/>
            <person name="Fresnedo-Ramirez J."/>
        </authorList>
    </citation>
    <scope>NUCLEOTIDE SEQUENCE [LARGE SCALE GENOMIC DNA]</scope>
    <source>
        <strain evidence="2">Clone GOH B32 T37-40</strain>
    </source>
</reference>
<dbReference type="EMBL" id="JAJFAZ020000003">
    <property type="protein sequence ID" value="KAI5339371.1"/>
    <property type="molecule type" value="Genomic_DNA"/>
</dbReference>
<evidence type="ECO:0000256" key="1">
    <source>
        <dbReference type="SAM" id="MobiDB-lite"/>
    </source>
</evidence>
<dbReference type="Proteomes" id="UP001054821">
    <property type="component" value="Chromosome 3"/>
</dbReference>
<evidence type="ECO:0000313" key="3">
    <source>
        <dbReference type="Proteomes" id="UP001054821"/>
    </source>
</evidence>
<protein>
    <submittedName>
        <fullName evidence="2">Uncharacterized protein</fullName>
    </submittedName>
</protein>
<name>A0AAD4WA48_PRUDU</name>
<comment type="caution">
    <text evidence="2">The sequence shown here is derived from an EMBL/GenBank/DDBJ whole genome shotgun (WGS) entry which is preliminary data.</text>
</comment>